<dbReference type="UniPathway" id="UPA00143"/>
<dbReference type="InterPro" id="IPR038920">
    <property type="entry name" value="At3g05675-like"/>
</dbReference>
<feature type="region of interest" description="Disordered" evidence="4">
    <location>
        <begin position="1"/>
        <end position="92"/>
    </location>
</feature>
<comment type="pathway">
    <text evidence="2">Protein modification; protein ubiquitination.</text>
</comment>
<keyword evidence="3" id="KW-0833">Ubl conjugation pathway</keyword>
<feature type="domain" description="At3g05675-like ankyrin-like" evidence="5">
    <location>
        <begin position="314"/>
        <end position="556"/>
    </location>
</feature>
<evidence type="ECO:0000256" key="4">
    <source>
        <dbReference type="SAM" id="MobiDB-lite"/>
    </source>
</evidence>
<proteinExistence type="predicted"/>
<dbReference type="InterPro" id="IPR058039">
    <property type="entry name" value="At3g05675-like_ankyrin"/>
</dbReference>
<dbReference type="Proteomes" id="UP000236161">
    <property type="component" value="Unassembled WGS sequence"/>
</dbReference>
<dbReference type="AlphaFoldDB" id="A0A2I0API2"/>
<evidence type="ECO:0000256" key="1">
    <source>
        <dbReference type="ARBA" id="ARBA00002668"/>
    </source>
</evidence>
<dbReference type="Pfam" id="PF25553">
    <property type="entry name" value="BTB-POZ_ANK-like"/>
    <property type="match status" value="1"/>
</dbReference>
<gene>
    <name evidence="6" type="primary">PRL1-IFG</name>
    <name evidence="6" type="ORF">AXF42_Ash013655</name>
</gene>
<organism evidence="6 7">
    <name type="scientific">Apostasia shenzhenica</name>
    <dbReference type="NCBI Taxonomy" id="1088818"/>
    <lineage>
        <taxon>Eukaryota</taxon>
        <taxon>Viridiplantae</taxon>
        <taxon>Streptophyta</taxon>
        <taxon>Embryophyta</taxon>
        <taxon>Tracheophyta</taxon>
        <taxon>Spermatophyta</taxon>
        <taxon>Magnoliopsida</taxon>
        <taxon>Liliopsida</taxon>
        <taxon>Asparagales</taxon>
        <taxon>Orchidaceae</taxon>
        <taxon>Apostasioideae</taxon>
        <taxon>Apostasia</taxon>
    </lineage>
</organism>
<reference evidence="6 7" key="1">
    <citation type="journal article" date="2017" name="Nature">
        <title>The Apostasia genome and the evolution of orchids.</title>
        <authorList>
            <person name="Zhang G.Q."/>
            <person name="Liu K.W."/>
            <person name="Li Z."/>
            <person name="Lohaus R."/>
            <person name="Hsiao Y.Y."/>
            <person name="Niu S.C."/>
            <person name="Wang J.Y."/>
            <person name="Lin Y.C."/>
            <person name="Xu Q."/>
            <person name="Chen L.J."/>
            <person name="Yoshida K."/>
            <person name="Fujiwara S."/>
            <person name="Wang Z.W."/>
            <person name="Zhang Y.Q."/>
            <person name="Mitsuda N."/>
            <person name="Wang M."/>
            <person name="Liu G.H."/>
            <person name="Pecoraro L."/>
            <person name="Huang H.X."/>
            <person name="Xiao X.J."/>
            <person name="Lin M."/>
            <person name="Wu X.Y."/>
            <person name="Wu W.L."/>
            <person name="Chen Y.Y."/>
            <person name="Chang S.B."/>
            <person name="Sakamoto S."/>
            <person name="Ohme-Takagi M."/>
            <person name="Yagi M."/>
            <person name="Zeng S.J."/>
            <person name="Shen C.Y."/>
            <person name="Yeh C.M."/>
            <person name="Luo Y.B."/>
            <person name="Tsai W.C."/>
            <person name="Van de Peer Y."/>
            <person name="Liu Z.J."/>
        </authorList>
    </citation>
    <scope>NUCLEOTIDE SEQUENCE [LARGE SCALE GENOMIC DNA]</scope>
    <source>
        <strain evidence="7">cv. Shenzhen</strain>
        <tissue evidence="6">Stem</tissue>
    </source>
</reference>
<dbReference type="PANTHER" id="PTHR31060:SF33">
    <property type="entry name" value="OS04G0278000 PROTEIN"/>
    <property type="match status" value="1"/>
</dbReference>
<evidence type="ECO:0000313" key="6">
    <source>
        <dbReference type="EMBL" id="PKA57467.1"/>
    </source>
</evidence>
<evidence type="ECO:0000313" key="7">
    <source>
        <dbReference type="Proteomes" id="UP000236161"/>
    </source>
</evidence>
<feature type="compositionally biased region" description="Low complexity" evidence="4">
    <location>
        <begin position="59"/>
        <end position="90"/>
    </location>
</feature>
<sequence length="562" mass="61953">MPLSLVPDSRGGRRTAEPVRRRNSGLRGSWCCSFSSVPPSPDCRSLSRHSHKQAPPPALSSAAALAAPKASSGAASLHSSPSPSSKLGLGMIDPRRILSPGRVSPIDSDVPVGKLPESVGCSMAVEDRDAADQVLPGQDPAGSVAVAVADPVAAASDERESSLDLKLTVRDKDGRFLVMEMDSEVLCANSPYFAGLVLRSRRKVSDALKDCWEIELEGVENLGSFRETIELMYEKDKMRWFSNAGVSHAIDVLEVSYTIMFVGGIMSCLKYLEAVPWSEHEEEKLKGLFSRCSFDESVNREILARLHPQGSICSDDLTIQLINSVANGANANARKELQALVNGLLSKSSVYQKDPAVLNKESLYSICTTCLNSLVEIFEEASNSAPLSHAIPLPKEKRPLVERVSKQVENLNWLLEILIDMQMAEDFVQLWSVQDELIRLHEITSPMVRYELSRVSANVLIAMGSGKIQCRGDLRSAVLQGWFRPLLKDFGWLQRCSKGLNVRMLEDGLGQALLTLPMKQQESLLVEWFQCFGQQGSECPNLCKAFQVWWRRSFLRAADGYN</sequence>
<dbReference type="OrthoDB" id="671361at2759"/>
<dbReference type="STRING" id="1088818.A0A2I0API2"/>
<comment type="function">
    <text evidence="1">May act as a substrate-specific adapter of an E3 ubiquitin-protein ligase complex (CUL3-RBX1-BTB) which mediates the ubiquitination and subsequent proteasomal degradation of target proteins.</text>
</comment>
<keyword evidence="7" id="KW-1185">Reference proteome</keyword>
<dbReference type="GO" id="GO:0016567">
    <property type="term" value="P:protein ubiquitination"/>
    <property type="evidence" value="ECO:0007669"/>
    <property type="project" value="UniProtKB-UniPathway"/>
</dbReference>
<feature type="compositionally biased region" description="Basic and acidic residues" evidence="4">
    <location>
        <begin position="10"/>
        <end position="20"/>
    </location>
</feature>
<name>A0A2I0API2_9ASPA</name>
<accession>A0A2I0API2</accession>
<protein>
    <submittedName>
        <fullName evidence="6">BTB/POZ domain-containing protein</fullName>
    </submittedName>
</protein>
<dbReference type="EMBL" id="KZ451968">
    <property type="protein sequence ID" value="PKA57467.1"/>
    <property type="molecule type" value="Genomic_DNA"/>
</dbReference>
<evidence type="ECO:0000256" key="2">
    <source>
        <dbReference type="ARBA" id="ARBA00004906"/>
    </source>
</evidence>
<evidence type="ECO:0000256" key="3">
    <source>
        <dbReference type="ARBA" id="ARBA00022786"/>
    </source>
</evidence>
<dbReference type="PANTHER" id="PTHR31060">
    <property type="entry name" value="OSJNBA0011J08.25 PROTEIN-RELATED"/>
    <property type="match status" value="1"/>
</dbReference>
<evidence type="ECO:0000259" key="5">
    <source>
        <dbReference type="Pfam" id="PF25553"/>
    </source>
</evidence>